<dbReference type="EMBL" id="JBHUOG010000001">
    <property type="protein sequence ID" value="MFD2792836.1"/>
    <property type="molecule type" value="Genomic_DNA"/>
</dbReference>
<dbReference type="InterPro" id="IPR003439">
    <property type="entry name" value="ABC_transporter-like_ATP-bd"/>
</dbReference>
<evidence type="ECO:0000256" key="2">
    <source>
        <dbReference type="ARBA" id="ARBA00022692"/>
    </source>
</evidence>
<protein>
    <submittedName>
        <fullName evidence="11">Thiol reductant ABC exporter subunit CydD</fullName>
    </submittedName>
</protein>
<dbReference type="CDD" id="cd18584">
    <property type="entry name" value="ABC_6TM_AarD_CydD"/>
    <property type="match status" value="1"/>
</dbReference>
<evidence type="ECO:0000259" key="9">
    <source>
        <dbReference type="PROSITE" id="PS50893"/>
    </source>
</evidence>
<evidence type="ECO:0000256" key="6">
    <source>
        <dbReference type="ARBA" id="ARBA00023136"/>
    </source>
</evidence>
<dbReference type="Pfam" id="PF00664">
    <property type="entry name" value="ABC_membrane"/>
    <property type="match status" value="1"/>
</dbReference>
<dbReference type="SUPFAM" id="SSF52540">
    <property type="entry name" value="P-loop containing nucleoside triphosphate hydrolases"/>
    <property type="match status" value="1"/>
</dbReference>
<evidence type="ECO:0000259" key="10">
    <source>
        <dbReference type="PROSITE" id="PS50929"/>
    </source>
</evidence>
<dbReference type="PANTHER" id="PTHR24221">
    <property type="entry name" value="ATP-BINDING CASSETTE SUB-FAMILY B"/>
    <property type="match status" value="1"/>
</dbReference>
<feature type="transmembrane region" description="Helical" evidence="8">
    <location>
        <begin position="271"/>
        <end position="299"/>
    </location>
</feature>
<reference evidence="12" key="1">
    <citation type="journal article" date="2019" name="Int. J. Syst. Evol. Microbiol.">
        <title>The Global Catalogue of Microorganisms (GCM) 10K type strain sequencing project: providing services to taxonomists for standard genome sequencing and annotation.</title>
        <authorList>
            <consortium name="The Broad Institute Genomics Platform"/>
            <consortium name="The Broad Institute Genome Sequencing Center for Infectious Disease"/>
            <person name="Wu L."/>
            <person name="Ma J."/>
        </authorList>
    </citation>
    <scope>NUCLEOTIDE SEQUENCE [LARGE SCALE GENOMIC DNA]</scope>
    <source>
        <strain evidence="12">CCM 7044</strain>
    </source>
</reference>
<feature type="transmembrane region" description="Helical" evidence="8">
    <location>
        <begin position="58"/>
        <end position="78"/>
    </location>
</feature>
<keyword evidence="4" id="KW-0067">ATP-binding</keyword>
<dbReference type="InterPro" id="IPR036640">
    <property type="entry name" value="ABC1_TM_sf"/>
</dbReference>
<comment type="caution">
    <text evidence="11">The sequence shown here is derived from an EMBL/GenBank/DDBJ whole genome shotgun (WGS) entry which is preliminary data.</text>
</comment>
<evidence type="ECO:0000256" key="8">
    <source>
        <dbReference type="SAM" id="Phobius"/>
    </source>
</evidence>
<dbReference type="InterPro" id="IPR014216">
    <property type="entry name" value="ABC_transptr_CydD"/>
</dbReference>
<keyword evidence="12" id="KW-1185">Reference proteome</keyword>
<keyword evidence="6 8" id="KW-0472">Membrane</keyword>
<evidence type="ECO:0000256" key="3">
    <source>
        <dbReference type="ARBA" id="ARBA00022741"/>
    </source>
</evidence>
<keyword evidence="3" id="KW-0547">Nucleotide-binding</keyword>
<evidence type="ECO:0000256" key="5">
    <source>
        <dbReference type="ARBA" id="ARBA00022989"/>
    </source>
</evidence>
<evidence type="ECO:0000256" key="7">
    <source>
        <dbReference type="SAM" id="MobiDB-lite"/>
    </source>
</evidence>
<dbReference type="Proteomes" id="UP001597479">
    <property type="component" value="Unassembled WGS sequence"/>
</dbReference>
<feature type="region of interest" description="Disordered" evidence="7">
    <location>
        <begin position="111"/>
        <end position="144"/>
    </location>
</feature>
<sequence length="627" mass="63911">MKPIDPRLLQQVRAARWYVALTVGLGVTAAALIVAQALLIAAMLAPVVRGDIPSGPTLTWQFAGVALVMAGRAGVAWAQERYALRAAARTIAELRRAVVEAWALRGPRAVGTAAGTAPDGPAAGGTMPVGGAAPASGSGTGASPEAEVATLATRGLDALEPYLVRYVPQLVLTALLTPALVGVVLGLDWVSAVILVVTLPLVPVFMVLVGRLTAGTSERRLATVERLGAQVLDLVAGLPTLRAFGRSFGPGERVRALGDASRRATMGTLRIAFLSSMVLELLTTLSVAIIAVGVGLRLVEGAMELQPAIAVLVLAPEVYLPLRRVGAEFHASVDGVAAASRAFALMAPDGFARSEDAASGAGRLDVAGGELVLENVSVRAAGRGVVAPAGLSARIPLGSGVAGSGRVVALRGPSGSGKSTAVLVALGLLAPDAGRVGLVAPGGAFRDLADPPASGLESWWAALTWVPQRPSLPPGRLHEVVLDGTSTVSDRALAEAARLTGLDAVVETLADGWDTRVGLGGVGLSVGQRQRVALTSALLDDAAAKPLVILDEPTAHLDARGEQGVLDTVGAWRDSGRTVLVVAHRASLLGLADQVIDVRSAPDPAADHRSGPEPARAGRPTIGREAR</sequence>
<dbReference type="Gene3D" id="1.20.1560.10">
    <property type="entry name" value="ABC transporter type 1, transmembrane domain"/>
    <property type="match status" value="1"/>
</dbReference>
<feature type="domain" description="ABC transporter" evidence="9">
    <location>
        <begin position="371"/>
        <end position="625"/>
    </location>
</feature>
<dbReference type="InterPro" id="IPR039421">
    <property type="entry name" value="Type_1_exporter"/>
</dbReference>
<evidence type="ECO:0000256" key="4">
    <source>
        <dbReference type="ARBA" id="ARBA00022840"/>
    </source>
</evidence>
<keyword evidence="5 8" id="KW-1133">Transmembrane helix</keyword>
<evidence type="ECO:0000313" key="11">
    <source>
        <dbReference type="EMBL" id="MFD2792836.1"/>
    </source>
</evidence>
<organism evidence="11 12">
    <name type="scientific">Promicromonospora vindobonensis</name>
    <dbReference type="NCBI Taxonomy" id="195748"/>
    <lineage>
        <taxon>Bacteria</taxon>
        <taxon>Bacillati</taxon>
        <taxon>Actinomycetota</taxon>
        <taxon>Actinomycetes</taxon>
        <taxon>Micrococcales</taxon>
        <taxon>Promicromonosporaceae</taxon>
        <taxon>Promicromonospora</taxon>
    </lineage>
</organism>
<dbReference type="Pfam" id="PF00005">
    <property type="entry name" value="ABC_tran"/>
    <property type="match status" value="1"/>
</dbReference>
<evidence type="ECO:0000256" key="1">
    <source>
        <dbReference type="ARBA" id="ARBA00004651"/>
    </source>
</evidence>
<dbReference type="Gene3D" id="3.40.50.300">
    <property type="entry name" value="P-loop containing nucleotide triphosphate hydrolases"/>
    <property type="match status" value="1"/>
</dbReference>
<dbReference type="RefSeq" id="WP_377180678.1">
    <property type="nucleotide sequence ID" value="NZ_JBHUOG010000001.1"/>
</dbReference>
<name>A0ABW5VS77_9MICO</name>
<evidence type="ECO:0000313" key="12">
    <source>
        <dbReference type="Proteomes" id="UP001597479"/>
    </source>
</evidence>
<dbReference type="SUPFAM" id="SSF90123">
    <property type="entry name" value="ABC transporter transmembrane region"/>
    <property type="match status" value="1"/>
</dbReference>
<feature type="transmembrane region" description="Helical" evidence="8">
    <location>
        <begin position="163"/>
        <end position="183"/>
    </location>
</feature>
<dbReference type="PANTHER" id="PTHR24221:SF590">
    <property type="entry name" value="COMPONENT LINKED WITH THE ASSEMBLY OF CYTOCHROME' TRANSPORT TRANSMEMBRANE ATP-BINDING PROTEIN ABC TRANSPORTER CYDD-RELATED"/>
    <property type="match status" value="1"/>
</dbReference>
<accession>A0ABW5VS77</accession>
<proteinExistence type="predicted"/>
<dbReference type="InterPro" id="IPR003593">
    <property type="entry name" value="AAA+_ATPase"/>
</dbReference>
<dbReference type="InterPro" id="IPR011527">
    <property type="entry name" value="ABC1_TM_dom"/>
</dbReference>
<dbReference type="NCBIfam" id="TIGR02857">
    <property type="entry name" value="CydD"/>
    <property type="match status" value="1"/>
</dbReference>
<dbReference type="PROSITE" id="PS50893">
    <property type="entry name" value="ABC_TRANSPORTER_2"/>
    <property type="match status" value="1"/>
</dbReference>
<comment type="subcellular location">
    <subcellularLocation>
        <location evidence="1">Cell membrane</location>
        <topology evidence="1">Multi-pass membrane protein</topology>
    </subcellularLocation>
</comment>
<feature type="transmembrane region" description="Helical" evidence="8">
    <location>
        <begin position="189"/>
        <end position="210"/>
    </location>
</feature>
<feature type="domain" description="ABC transmembrane type-1" evidence="10">
    <location>
        <begin position="20"/>
        <end position="334"/>
    </location>
</feature>
<dbReference type="InterPro" id="IPR027417">
    <property type="entry name" value="P-loop_NTPase"/>
</dbReference>
<dbReference type="PROSITE" id="PS50929">
    <property type="entry name" value="ABC_TM1F"/>
    <property type="match status" value="1"/>
</dbReference>
<feature type="transmembrane region" description="Helical" evidence="8">
    <location>
        <begin position="21"/>
        <end position="46"/>
    </location>
</feature>
<keyword evidence="2 8" id="KW-0812">Transmembrane</keyword>
<gene>
    <name evidence="11" type="primary">cydD</name>
    <name evidence="11" type="ORF">ACFS27_04660</name>
</gene>
<feature type="region of interest" description="Disordered" evidence="7">
    <location>
        <begin position="601"/>
        <end position="627"/>
    </location>
</feature>
<dbReference type="SMART" id="SM00382">
    <property type="entry name" value="AAA"/>
    <property type="match status" value="1"/>
</dbReference>